<evidence type="ECO:0000256" key="2">
    <source>
        <dbReference type="ARBA" id="ARBA00022692"/>
    </source>
</evidence>
<dbReference type="NCBIfam" id="NF037961">
    <property type="entry name" value="RodA_shape"/>
    <property type="match status" value="1"/>
</dbReference>
<dbReference type="Proteomes" id="UP000247345">
    <property type="component" value="Unassembled WGS sequence"/>
</dbReference>
<dbReference type="GO" id="GO:0032153">
    <property type="term" value="C:cell division site"/>
    <property type="evidence" value="ECO:0007669"/>
    <property type="project" value="TreeGrafter"/>
</dbReference>
<feature type="transmembrane region" description="Helical" evidence="8">
    <location>
        <begin position="53"/>
        <end position="71"/>
    </location>
</feature>
<evidence type="ECO:0000256" key="4">
    <source>
        <dbReference type="ARBA" id="ARBA00022989"/>
    </source>
</evidence>
<reference evidence="9 10" key="1">
    <citation type="submission" date="2016-12" db="EMBL/GenBank/DDBJ databases">
        <title>Trade-off between light-utilization and light-protection in marine flavobacteria.</title>
        <authorList>
            <person name="Kumagai Y."/>
            <person name="Yoshizawa S."/>
            <person name="Kogure K."/>
            <person name="Iwasaki W."/>
        </authorList>
    </citation>
    <scope>NUCLEOTIDE SEQUENCE [LARGE SCALE GENOMIC DNA]</scope>
    <source>
        <strain evidence="9 10">KCTC 12100</strain>
    </source>
</reference>
<dbReference type="AlphaFoldDB" id="A0A2P6C8W6"/>
<sequence length="426" mass="48881">MRQERNNIFAEIDWILVFLFTILVGFGWMNIYAASKTEENHQILDFSTKYGKQILWITLSVPLIVIILFFNSKFYEKYSSILYIISLIILILLFPLGKEINGAKSWFSFGGMSLQPSEFVKAFTALAVAKLLSDRQYNLGLIKNQIKAFIIIFTPALLITLQPDAGSALIYLAFFFVLNREGLTLNYIIFGSLFILLFILTILYGYLSVLLFLFILITMAVIYAVYKGGKRFLRFNWHKVLAIYVITTLFTFGTDFAYNNIFKQHHRDRFEVLLGLKTDKTNIGYNSYQSELTISSGGWAGKGFLRGDITKGDFVPEQHTDYIFSTVGEEWGFLGSSLVIILFMLMMYRIIYLSETHNNKFGRIYGYSVASILFFHVIVNIGMVIGLLPTVGIPLPFFSYGGSSLWGFTILLFIFIRLDAHKNYDW</sequence>
<dbReference type="PANTHER" id="PTHR30474">
    <property type="entry name" value="CELL CYCLE PROTEIN"/>
    <property type="match status" value="1"/>
</dbReference>
<organism evidence="9 10">
    <name type="scientific">Polaribacter butkevichii</name>
    <dbReference type="NCBI Taxonomy" id="218490"/>
    <lineage>
        <taxon>Bacteria</taxon>
        <taxon>Pseudomonadati</taxon>
        <taxon>Bacteroidota</taxon>
        <taxon>Flavobacteriia</taxon>
        <taxon>Flavobacteriales</taxon>
        <taxon>Flavobacteriaceae</taxon>
    </lineage>
</organism>
<evidence type="ECO:0000256" key="5">
    <source>
        <dbReference type="ARBA" id="ARBA00023136"/>
    </source>
</evidence>
<dbReference type="GO" id="GO:0015648">
    <property type="term" value="F:lipid-linked peptidoglycan transporter activity"/>
    <property type="evidence" value="ECO:0007669"/>
    <property type="project" value="TreeGrafter"/>
</dbReference>
<dbReference type="InterPro" id="IPR001182">
    <property type="entry name" value="FtsW/RodA"/>
</dbReference>
<evidence type="ECO:0000256" key="3">
    <source>
        <dbReference type="ARBA" id="ARBA00022960"/>
    </source>
</evidence>
<dbReference type="RefSeq" id="WP_105050285.1">
    <property type="nucleotide sequence ID" value="NZ_CP150661.1"/>
</dbReference>
<keyword evidence="3" id="KW-0133">Cell shape</keyword>
<evidence type="ECO:0000256" key="6">
    <source>
        <dbReference type="ARBA" id="ARBA00032370"/>
    </source>
</evidence>
<dbReference type="OrthoDB" id="9768187at2"/>
<name>A0A2P6C8W6_9FLAO</name>
<evidence type="ECO:0000313" key="9">
    <source>
        <dbReference type="EMBL" id="PQJ69354.1"/>
    </source>
</evidence>
<feature type="transmembrane region" description="Helical" evidence="8">
    <location>
        <begin position="78"/>
        <end position="97"/>
    </location>
</feature>
<feature type="transmembrane region" description="Helical" evidence="8">
    <location>
        <begin position="397"/>
        <end position="416"/>
    </location>
</feature>
<gene>
    <name evidence="9" type="ORF">BTO14_15185</name>
</gene>
<dbReference type="InterPro" id="IPR018365">
    <property type="entry name" value="Cell_cycle_FtsW-rel_CS"/>
</dbReference>
<comment type="subcellular location">
    <subcellularLocation>
        <location evidence="1">Membrane</location>
        <topology evidence="1">Multi-pass membrane protein</topology>
    </subcellularLocation>
</comment>
<feature type="transmembrane region" description="Helical" evidence="8">
    <location>
        <begin position="12"/>
        <end position="33"/>
    </location>
</feature>
<keyword evidence="4 8" id="KW-1133">Transmembrane helix</keyword>
<comment type="caution">
    <text evidence="9">The sequence shown here is derived from an EMBL/GenBank/DDBJ whole genome shotgun (WGS) entry which is preliminary data.</text>
</comment>
<dbReference type="GO" id="GO:0005886">
    <property type="term" value="C:plasma membrane"/>
    <property type="evidence" value="ECO:0007669"/>
    <property type="project" value="TreeGrafter"/>
</dbReference>
<feature type="transmembrane region" description="Helical" evidence="8">
    <location>
        <begin position="185"/>
        <end position="204"/>
    </location>
</feature>
<evidence type="ECO:0000256" key="8">
    <source>
        <dbReference type="SAM" id="Phobius"/>
    </source>
</evidence>
<feature type="transmembrane region" description="Helical" evidence="8">
    <location>
        <begin position="240"/>
        <end position="258"/>
    </location>
</feature>
<proteinExistence type="predicted"/>
<feature type="transmembrane region" description="Helical" evidence="8">
    <location>
        <begin position="210"/>
        <end position="228"/>
    </location>
</feature>
<dbReference type="PROSITE" id="PS00428">
    <property type="entry name" value="FTSW_RODA_SPOVE"/>
    <property type="match status" value="1"/>
</dbReference>
<dbReference type="Pfam" id="PF01098">
    <property type="entry name" value="FTSW_RODA_SPOVE"/>
    <property type="match status" value="2"/>
</dbReference>
<dbReference type="GO" id="GO:0051301">
    <property type="term" value="P:cell division"/>
    <property type="evidence" value="ECO:0007669"/>
    <property type="project" value="InterPro"/>
</dbReference>
<dbReference type="PANTHER" id="PTHR30474:SF1">
    <property type="entry name" value="PEPTIDOGLYCAN GLYCOSYLTRANSFERASE MRDB"/>
    <property type="match status" value="1"/>
</dbReference>
<feature type="transmembrane region" description="Helical" evidence="8">
    <location>
        <begin position="148"/>
        <end position="178"/>
    </location>
</feature>
<feature type="transmembrane region" description="Helical" evidence="8">
    <location>
        <begin position="364"/>
        <end position="385"/>
    </location>
</feature>
<accession>A0A2P6C8W6</accession>
<dbReference type="EMBL" id="MSCK01000002">
    <property type="protein sequence ID" value="PQJ69354.1"/>
    <property type="molecule type" value="Genomic_DNA"/>
</dbReference>
<evidence type="ECO:0000256" key="1">
    <source>
        <dbReference type="ARBA" id="ARBA00004141"/>
    </source>
</evidence>
<keyword evidence="5 8" id="KW-0472">Membrane</keyword>
<evidence type="ECO:0000313" key="10">
    <source>
        <dbReference type="Proteomes" id="UP000247345"/>
    </source>
</evidence>
<protein>
    <recommendedName>
        <fullName evidence="7">Cell wall polymerase</fullName>
    </recommendedName>
    <alternativeName>
        <fullName evidence="6">Peptidoglycan polymerase</fullName>
    </alternativeName>
</protein>
<dbReference type="GO" id="GO:0008360">
    <property type="term" value="P:regulation of cell shape"/>
    <property type="evidence" value="ECO:0007669"/>
    <property type="project" value="UniProtKB-KW"/>
</dbReference>
<evidence type="ECO:0000256" key="7">
    <source>
        <dbReference type="ARBA" id="ARBA00033270"/>
    </source>
</evidence>
<keyword evidence="10" id="KW-1185">Reference proteome</keyword>
<feature type="transmembrane region" description="Helical" evidence="8">
    <location>
        <begin position="331"/>
        <end position="352"/>
    </location>
</feature>
<keyword evidence="2 8" id="KW-0812">Transmembrane</keyword>